<sequence>VLTDPDTGVDILVKGVTPGRLVWHSGWMFDTGRAGPECDGWSSCVIEPSYNEASGTDFFPFYLSSRPTDTVVIDVTWDPTEVLIGPTAGGCSLPDESVTSETLRMVLDPDGWRPLLAIDYSVSRAAGATGFAMAGAGDGIDDGDQVTELRIAVVDELSDPAYHDADDLVAHVTTRDRADGAICH</sequence>
<reference evidence="1" key="1">
    <citation type="submission" date="2018-05" db="EMBL/GenBank/DDBJ databases">
        <authorList>
            <person name="Lanie J.A."/>
            <person name="Ng W.-L."/>
            <person name="Kazmierczak K.M."/>
            <person name="Andrzejewski T.M."/>
            <person name="Davidsen T.M."/>
            <person name="Wayne K.J."/>
            <person name="Tettelin H."/>
            <person name="Glass J.I."/>
            <person name="Rusch D."/>
            <person name="Podicherti R."/>
            <person name="Tsui H.-C.T."/>
            <person name="Winkler M.E."/>
        </authorList>
    </citation>
    <scope>NUCLEOTIDE SEQUENCE</scope>
</reference>
<protein>
    <submittedName>
        <fullName evidence="1">Uncharacterized protein</fullName>
    </submittedName>
</protein>
<proteinExistence type="predicted"/>
<dbReference type="EMBL" id="UINC01143479">
    <property type="protein sequence ID" value="SVD32426.1"/>
    <property type="molecule type" value="Genomic_DNA"/>
</dbReference>
<organism evidence="1">
    <name type="scientific">marine metagenome</name>
    <dbReference type="NCBI Taxonomy" id="408172"/>
    <lineage>
        <taxon>unclassified sequences</taxon>
        <taxon>metagenomes</taxon>
        <taxon>ecological metagenomes</taxon>
    </lineage>
</organism>
<accession>A0A382UDV3</accession>
<dbReference type="AlphaFoldDB" id="A0A382UDV3"/>
<evidence type="ECO:0000313" key="1">
    <source>
        <dbReference type="EMBL" id="SVD32426.1"/>
    </source>
</evidence>
<name>A0A382UDV3_9ZZZZ</name>
<gene>
    <name evidence="1" type="ORF">METZ01_LOCUS385280</name>
</gene>
<feature type="non-terminal residue" evidence="1">
    <location>
        <position position="1"/>
    </location>
</feature>